<reference evidence="1" key="2">
    <citation type="submission" date="2021-02" db="EMBL/GenBank/DDBJ databases">
        <authorList>
            <person name="Kimball J.A."/>
            <person name="Haas M.W."/>
            <person name="Macchietto M."/>
            <person name="Kono T."/>
            <person name="Duquette J."/>
            <person name="Shao M."/>
        </authorList>
    </citation>
    <scope>NUCLEOTIDE SEQUENCE</scope>
    <source>
        <tissue evidence="1">Fresh leaf tissue</tissue>
    </source>
</reference>
<evidence type="ECO:0000313" key="2">
    <source>
        <dbReference type="Proteomes" id="UP000729402"/>
    </source>
</evidence>
<evidence type="ECO:0000313" key="1">
    <source>
        <dbReference type="EMBL" id="KAG8066985.1"/>
    </source>
</evidence>
<organism evidence="1 2">
    <name type="scientific">Zizania palustris</name>
    <name type="common">Northern wild rice</name>
    <dbReference type="NCBI Taxonomy" id="103762"/>
    <lineage>
        <taxon>Eukaryota</taxon>
        <taxon>Viridiplantae</taxon>
        <taxon>Streptophyta</taxon>
        <taxon>Embryophyta</taxon>
        <taxon>Tracheophyta</taxon>
        <taxon>Spermatophyta</taxon>
        <taxon>Magnoliopsida</taxon>
        <taxon>Liliopsida</taxon>
        <taxon>Poales</taxon>
        <taxon>Poaceae</taxon>
        <taxon>BOP clade</taxon>
        <taxon>Oryzoideae</taxon>
        <taxon>Oryzeae</taxon>
        <taxon>Zizaniinae</taxon>
        <taxon>Zizania</taxon>
    </lineage>
</organism>
<gene>
    <name evidence="1" type="ORF">GUJ93_ZPchr0005g14812</name>
</gene>
<reference evidence="1" key="1">
    <citation type="journal article" date="2021" name="bioRxiv">
        <title>Whole Genome Assembly and Annotation of Northern Wild Rice, Zizania palustris L., Supports a Whole Genome Duplication in the Zizania Genus.</title>
        <authorList>
            <person name="Haas M."/>
            <person name="Kono T."/>
            <person name="Macchietto M."/>
            <person name="Millas R."/>
            <person name="McGilp L."/>
            <person name="Shao M."/>
            <person name="Duquette J."/>
            <person name="Hirsch C.N."/>
            <person name="Kimball J."/>
        </authorList>
    </citation>
    <scope>NUCLEOTIDE SEQUENCE</scope>
    <source>
        <tissue evidence="1">Fresh leaf tissue</tissue>
    </source>
</reference>
<dbReference type="AlphaFoldDB" id="A0A8J5STW2"/>
<sequence>MRILPTSHITRRRRRPEHITLLQLGTLRPAATVATLLQQPTLVMGAVAMAAEETWEECSLQVRLPRRRRMELTSFPMAAMEEEVGTVATTADYSVVTATATAAASLAVTTAAASMAVTAATMATTATTVTMVTISTAC</sequence>
<accession>A0A8J5STW2</accession>
<dbReference type="Proteomes" id="UP000729402">
    <property type="component" value="Unassembled WGS sequence"/>
</dbReference>
<comment type="caution">
    <text evidence="1">The sequence shown here is derived from an EMBL/GenBank/DDBJ whole genome shotgun (WGS) entry which is preliminary data.</text>
</comment>
<proteinExistence type="predicted"/>
<dbReference type="EMBL" id="JAAALK010000284">
    <property type="protein sequence ID" value="KAG8066985.1"/>
    <property type="molecule type" value="Genomic_DNA"/>
</dbReference>
<keyword evidence="2" id="KW-1185">Reference proteome</keyword>
<protein>
    <submittedName>
        <fullName evidence="1">Uncharacterized protein</fullName>
    </submittedName>
</protein>
<name>A0A8J5STW2_ZIZPA</name>